<protein>
    <submittedName>
        <fullName evidence="2">Uncharacterized protein</fullName>
    </submittedName>
</protein>
<dbReference type="InterPro" id="IPR011042">
    <property type="entry name" value="6-blade_b-propeller_TolB-like"/>
</dbReference>
<dbReference type="PANTHER" id="PTHR36842">
    <property type="entry name" value="PROTEIN TOLB HOMOLOG"/>
    <property type="match status" value="1"/>
</dbReference>
<dbReference type="RefSeq" id="WP_202246657.1">
    <property type="nucleotide sequence ID" value="NZ_JAESIY010000018.1"/>
</dbReference>
<sequence length="970" mass="111231">MKSIKSLLFFLIFLRFLPASAQTDLILDNSPTSIKWKQVITPGFRVIYQDGFDEQAQQVAGKLQYLRAPESESMGGREPKRISVILQNRNTISNGFVTLGPRRSEFQTMPPQDYNFTGNNRWLDLLSVHEFRHVVQNKQSKRGFNKVFYYLFGENTQSAMAYCAAPRWFWEGDAVALETALTNSGRGRIPSFNREFRANTLGKKRYNYHKQHLGSYKDFIPNHYVLGYHFVGSLRKRTGDKDIWGKVTNIAFSFPFIPFTFSNSLKIKTGTYLVGNYELMMDDWEGIWKAQLQGVKISPFTTVNKRESEVFRNYEYPQPLSDGRVLVLKSGISEIEKFVVLNAQGEEEVVYTPGIMNSSGMLSLQNDQLVWNEYRYDPRWRQKNYSVVKTLDLANDKAKTITRKSRYAAAALSSKSNQIVTALNTIEGKNYLVVIDGLSGEEVRRFSDVDNSLYTMARWTDDDEAIVAVKVKSLSKEVVKIDYASGEEKVLLSVTNENIGHPVLYGQYLFYNSPYSGIDNIYVKDLETEQVYQVTSSKYGAYNPAISPDGEYIYYNDYTVNGFDVVKTPFTVDTWKPLSEVEDRRSTLPQLLTEQEGNPNILNEVPDEQYPVKKYSKLGHMFNIHSWGPYATTDLTRAQVGVFSRDVLSTTDISLGYTYDVQEETGYGSAGISYQGWYPIIDMEVTRGSRSTTERVEGEDVEFEWNETTVNAGFRIPLLLTRSKFRSQLTIENNFGLTRVTDYNQPDRLFIDQQANGDLLTNKTTLNYYRLLKTSARDLNSKWGQSITINHTASPFGGDYDAEQTALRGTLYFPGLLANHSFYVRGAFQHKKWKLDTLNNDTYLLRNQIPLPRGYSHRNWEDFISLSANYTLPLWYPDLTLGPILYVKRIRTNLFYDYGAGSIDLVNDQQEIYVKRDAQYQSFGADFLFDINIFRFPPELSLGFRISYSKANDYSSGGSKFELLISNISF</sequence>
<evidence type="ECO:0000313" key="3">
    <source>
        <dbReference type="Proteomes" id="UP000659388"/>
    </source>
</evidence>
<dbReference type="SUPFAM" id="SSF69304">
    <property type="entry name" value="Tricorn protease N-terminal domain"/>
    <property type="match status" value="1"/>
</dbReference>
<reference evidence="2" key="1">
    <citation type="submission" date="2021-01" db="EMBL/GenBank/DDBJ databases">
        <title>Fulvivirga kasyanovii gen. nov., sp nov., a novel member of the phylum Bacteroidetes isolated from seawater in a mussel farm.</title>
        <authorList>
            <person name="Zhao L.-H."/>
            <person name="Wang Z.-J."/>
        </authorList>
    </citation>
    <scope>NUCLEOTIDE SEQUENCE</scope>
    <source>
        <strain evidence="2">2943</strain>
    </source>
</reference>
<keyword evidence="1" id="KW-0732">Signal</keyword>
<keyword evidence="3" id="KW-1185">Reference proteome</keyword>
<dbReference type="AlphaFoldDB" id="A0A937FAW2"/>
<comment type="caution">
    <text evidence="2">The sequence shown here is derived from an EMBL/GenBank/DDBJ whole genome shotgun (WGS) entry which is preliminary data.</text>
</comment>
<gene>
    <name evidence="2" type="ORF">JL102_22135</name>
</gene>
<dbReference type="Gene3D" id="2.120.10.30">
    <property type="entry name" value="TolB, C-terminal domain"/>
    <property type="match status" value="1"/>
</dbReference>
<organism evidence="2 3">
    <name type="scientific">Fulvivirga sediminis</name>
    <dbReference type="NCBI Taxonomy" id="2803949"/>
    <lineage>
        <taxon>Bacteria</taxon>
        <taxon>Pseudomonadati</taxon>
        <taxon>Bacteroidota</taxon>
        <taxon>Cytophagia</taxon>
        <taxon>Cytophagales</taxon>
        <taxon>Fulvivirgaceae</taxon>
        <taxon>Fulvivirga</taxon>
    </lineage>
</organism>
<dbReference type="PANTHER" id="PTHR36842:SF1">
    <property type="entry name" value="PROTEIN TOLB"/>
    <property type="match status" value="1"/>
</dbReference>
<dbReference type="EMBL" id="JAESIY010000018">
    <property type="protein sequence ID" value="MBL3658865.1"/>
    <property type="molecule type" value="Genomic_DNA"/>
</dbReference>
<evidence type="ECO:0000313" key="2">
    <source>
        <dbReference type="EMBL" id="MBL3658865.1"/>
    </source>
</evidence>
<proteinExistence type="predicted"/>
<accession>A0A937FAW2</accession>
<name>A0A937FAW2_9BACT</name>
<dbReference type="Proteomes" id="UP000659388">
    <property type="component" value="Unassembled WGS sequence"/>
</dbReference>
<evidence type="ECO:0000256" key="1">
    <source>
        <dbReference type="SAM" id="SignalP"/>
    </source>
</evidence>
<feature type="chain" id="PRO_5037864126" evidence="1">
    <location>
        <begin position="22"/>
        <end position="970"/>
    </location>
</feature>
<feature type="signal peptide" evidence="1">
    <location>
        <begin position="1"/>
        <end position="21"/>
    </location>
</feature>